<organism evidence="1 2">
    <name type="scientific">Streblomastix strix</name>
    <dbReference type="NCBI Taxonomy" id="222440"/>
    <lineage>
        <taxon>Eukaryota</taxon>
        <taxon>Metamonada</taxon>
        <taxon>Preaxostyla</taxon>
        <taxon>Oxymonadida</taxon>
        <taxon>Streblomastigidae</taxon>
        <taxon>Streblomastix</taxon>
    </lineage>
</organism>
<evidence type="ECO:0000313" key="1">
    <source>
        <dbReference type="EMBL" id="KAA6399006.1"/>
    </source>
</evidence>
<proteinExistence type="predicted"/>
<dbReference type="AlphaFoldDB" id="A0A5J4WWX0"/>
<name>A0A5J4WWX0_9EUKA</name>
<comment type="caution">
    <text evidence="1">The sequence shown here is derived from an EMBL/GenBank/DDBJ whole genome shotgun (WGS) entry which is preliminary data.</text>
</comment>
<gene>
    <name evidence="1" type="ORF">EZS28_005465</name>
</gene>
<dbReference type="Proteomes" id="UP000324800">
    <property type="component" value="Unassembled WGS sequence"/>
</dbReference>
<protein>
    <submittedName>
        <fullName evidence="1">Uncharacterized protein</fullName>
    </submittedName>
</protein>
<evidence type="ECO:0000313" key="2">
    <source>
        <dbReference type="Proteomes" id="UP000324800"/>
    </source>
</evidence>
<dbReference type="EMBL" id="SNRW01000836">
    <property type="protein sequence ID" value="KAA6399006.1"/>
    <property type="molecule type" value="Genomic_DNA"/>
</dbReference>
<accession>A0A5J4WWX0</accession>
<sequence length="239" mass="27396">MNTIIDNIYILDTDRQSYLYNPNVHAVKLANMQSFEDTNEIFFDTVNSANSNAICFSGSVNEHTQKLSNNTYKLNINNGSDIYSSALNYVNLRIDAFLYHYWIYDQELAFAYRCIGLVRLYEPTANNFITTCEAHDVGGSYSLKIRYNYGIQITLDTQGKIVVSDENPINVQQLTMQQVTNSINTLPVRRICSLPGLSVLQWKSIYQSVGLMTQYGQYIAQVVNDYVTSVQQYWFCHCI</sequence>
<reference evidence="1 2" key="1">
    <citation type="submission" date="2019-03" db="EMBL/GenBank/DDBJ databases">
        <title>Single cell metagenomics reveals metabolic interactions within the superorganism composed of flagellate Streblomastix strix and complex community of Bacteroidetes bacteria on its surface.</title>
        <authorList>
            <person name="Treitli S.C."/>
            <person name="Kolisko M."/>
            <person name="Husnik F."/>
            <person name="Keeling P."/>
            <person name="Hampl V."/>
        </authorList>
    </citation>
    <scope>NUCLEOTIDE SEQUENCE [LARGE SCALE GENOMIC DNA]</scope>
    <source>
        <strain evidence="1">ST1C</strain>
    </source>
</reference>